<comment type="catalytic activity">
    <reaction evidence="1">
        <text>ATP + protein L-histidine = ADP + protein N-phospho-L-histidine.</text>
        <dbReference type="EC" id="2.7.13.3"/>
    </reaction>
</comment>
<dbReference type="PRINTS" id="PR00344">
    <property type="entry name" value="BCTRLSENSOR"/>
</dbReference>
<evidence type="ECO:0000256" key="13">
    <source>
        <dbReference type="SAM" id="MobiDB-lite"/>
    </source>
</evidence>
<dbReference type="Pfam" id="PF07494">
    <property type="entry name" value="Reg_prop"/>
    <property type="match status" value="3"/>
</dbReference>
<gene>
    <name evidence="18" type="primary">evgS_12</name>
    <name evidence="18" type="ORF">ERS417307_02700</name>
    <name evidence="19" type="ORF">GAQ44_20405</name>
</gene>
<dbReference type="FunFam" id="3.30.565.10:FF:000037">
    <property type="entry name" value="Hybrid sensor histidine kinase/response regulator"/>
    <property type="match status" value="1"/>
</dbReference>
<dbReference type="SMART" id="SM00388">
    <property type="entry name" value="HisKA"/>
    <property type="match status" value="1"/>
</dbReference>
<dbReference type="InterPro" id="IPR018060">
    <property type="entry name" value="HTH_AraC"/>
</dbReference>
<keyword evidence="11" id="KW-0804">Transcription</keyword>
<dbReference type="CDD" id="cd00082">
    <property type="entry name" value="HisKA"/>
    <property type="match status" value="1"/>
</dbReference>
<proteinExistence type="predicted"/>
<keyword evidence="10" id="KW-0238">DNA-binding</keyword>
<feature type="domain" description="HTH araC/xylS-type" evidence="15">
    <location>
        <begin position="1204"/>
        <end position="1303"/>
    </location>
</feature>
<dbReference type="InterPro" id="IPR011047">
    <property type="entry name" value="Quinoprotein_ADH-like_sf"/>
</dbReference>
<dbReference type="GO" id="GO:0000155">
    <property type="term" value="F:phosphorelay sensor kinase activity"/>
    <property type="evidence" value="ECO:0007669"/>
    <property type="project" value="InterPro"/>
</dbReference>
<evidence type="ECO:0000256" key="4">
    <source>
        <dbReference type="ARBA" id="ARBA00022679"/>
    </source>
</evidence>
<feature type="domain" description="Histidine kinase" evidence="16">
    <location>
        <begin position="819"/>
        <end position="1033"/>
    </location>
</feature>
<dbReference type="Gene3D" id="3.40.50.2300">
    <property type="match status" value="1"/>
</dbReference>
<keyword evidence="3 12" id="KW-0597">Phosphoprotein</keyword>
<evidence type="ECO:0000256" key="7">
    <source>
        <dbReference type="ARBA" id="ARBA00022840"/>
    </source>
</evidence>
<dbReference type="SUPFAM" id="SSF50998">
    <property type="entry name" value="Quinoprotein alcohol dehydrogenase-like"/>
    <property type="match status" value="1"/>
</dbReference>
<organism evidence="18 20">
    <name type="scientific">Bacteroides uniformis</name>
    <dbReference type="NCBI Taxonomy" id="820"/>
    <lineage>
        <taxon>Bacteria</taxon>
        <taxon>Pseudomonadati</taxon>
        <taxon>Bacteroidota</taxon>
        <taxon>Bacteroidia</taxon>
        <taxon>Bacteroidales</taxon>
        <taxon>Bacteroidaceae</taxon>
        <taxon>Bacteroides</taxon>
    </lineage>
</organism>
<dbReference type="Pfam" id="PF00072">
    <property type="entry name" value="Response_reg"/>
    <property type="match status" value="1"/>
</dbReference>
<reference evidence="19 21" key="2">
    <citation type="journal article" date="2019" name="Nat. Med.">
        <title>A library of human gut bacterial isolates paired with longitudinal multiomics data enables mechanistic microbiome research.</title>
        <authorList>
            <person name="Poyet M."/>
            <person name="Groussin M."/>
            <person name="Gibbons S.M."/>
            <person name="Avila-Pacheco J."/>
            <person name="Jiang X."/>
            <person name="Kearney S.M."/>
            <person name="Perrotta A.R."/>
            <person name="Berdy B."/>
            <person name="Zhao S."/>
            <person name="Lieberman T.D."/>
            <person name="Swanson P.K."/>
            <person name="Smith M."/>
            <person name="Roesemann S."/>
            <person name="Alexander J.E."/>
            <person name="Rich S.A."/>
            <person name="Livny J."/>
            <person name="Vlamakis H."/>
            <person name="Clish C."/>
            <person name="Bullock K."/>
            <person name="Deik A."/>
            <person name="Scott J."/>
            <person name="Pierce K.A."/>
            <person name="Xavier R.J."/>
            <person name="Alm E.J."/>
        </authorList>
    </citation>
    <scope>NUCLEOTIDE SEQUENCE [LARGE SCALE GENOMIC DNA]</scope>
    <source>
        <strain evidence="19 21">BIOML-A19</strain>
    </source>
</reference>
<dbReference type="RefSeq" id="WP_016272266.1">
    <property type="nucleotide sequence ID" value="NZ_JADMRS010000016.1"/>
</dbReference>
<evidence type="ECO:0000256" key="5">
    <source>
        <dbReference type="ARBA" id="ARBA00022741"/>
    </source>
</evidence>
<reference evidence="18 20" key="1">
    <citation type="submission" date="2015-09" db="EMBL/GenBank/DDBJ databases">
        <authorList>
            <consortium name="Pathogen Informatics"/>
        </authorList>
    </citation>
    <scope>NUCLEOTIDE SEQUENCE [LARGE SCALE GENOMIC DNA]</scope>
    <source>
        <strain evidence="18 20">2789STDY5608791</strain>
    </source>
</reference>
<evidence type="ECO:0000259" key="17">
    <source>
        <dbReference type="PROSITE" id="PS50110"/>
    </source>
</evidence>
<dbReference type="SMART" id="SM00448">
    <property type="entry name" value="REC"/>
    <property type="match status" value="1"/>
</dbReference>
<dbReference type="SUPFAM" id="SSF47384">
    <property type="entry name" value="Homodimeric domain of signal transducing histidine kinase"/>
    <property type="match status" value="1"/>
</dbReference>
<dbReference type="Pfam" id="PF00512">
    <property type="entry name" value="HisKA"/>
    <property type="match status" value="1"/>
</dbReference>
<dbReference type="PROSITE" id="PS50109">
    <property type="entry name" value="HIS_KIN"/>
    <property type="match status" value="1"/>
</dbReference>
<evidence type="ECO:0000256" key="9">
    <source>
        <dbReference type="ARBA" id="ARBA00023015"/>
    </source>
</evidence>
<dbReference type="Gene3D" id="1.10.10.60">
    <property type="entry name" value="Homeodomain-like"/>
    <property type="match status" value="2"/>
</dbReference>
<dbReference type="InterPro" id="IPR036890">
    <property type="entry name" value="HATPase_C_sf"/>
</dbReference>
<keyword evidence="9" id="KW-0805">Transcription regulation</keyword>
<keyword evidence="8" id="KW-0902">Two-component regulatory system</keyword>
<protein>
    <recommendedName>
        <fullName evidence="2">histidine kinase</fullName>
        <ecNumber evidence="2">2.7.13.3</ecNumber>
    </recommendedName>
</protein>
<dbReference type="FunFam" id="1.10.287.130:FF:000045">
    <property type="entry name" value="Two-component system sensor histidine kinase/response regulator"/>
    <property type="match status" value="1"/>
</dbReference>
<keyword evidence="7" id="KW-0067">ATP-binding</keyword>
<evidence type="ECO:0000256" key="3">
    <source>
        <dbReference type="ARBA" id="ARBA00022553"/>
    </source>
</evidence>
<dbReference type="SMART" id="SM00342">
    <property type="entry name" value="HTH_ARAC"/>
    <property type="match status" value="1"/>
</dbReference>
<keyword evidence="14" id="KW-0812">Transmembrane</keyword>
<accession>A0A174IVT5</accession>
<dbReference type="Pfam" id="PF12833">
    <property type="entry name" value="HTH_18"/>
    <property type="match status" value="1"/>
</dbReference>
<evidence type="ECO:0000256" key="6">
    <source>
        <dbReference type="ARBA" id="ARBA00022777"/>
    </source>
</evidence>
<dbReference type="CDD" id="cd17574">
    <property type="entry name" value="REC_OmpR"/>
    <property type="match status" value="1"/>
</dbReference>
<dbReference type="InterPro" id="IPR018062">
    <property type="entry name" value="HTH_AraC-typ_CS"/>
</dbReference>
<dbReference type="SUPFAM" id="SSF55874">
    <property type="entry name" value="ATPase domain of HSP90 chaperone/DNA topoisomerase II/histidine kinase"/>
    <property type="match status" value="1"/>
</dbReference>
<evidence type="ECO:0000256" key="1">
    <source>
        <dbReference type="ARBA" id="ARBA00000085"/>
    </source>
</evidence>
<dbReference type="EMBL" id="CYZF01000007">
    <property type="protein sequence ID" value="CUO90491.1"/>
    <property type="molecule type" value="Genomic_DNA"/>
</dbReference>
<dbReference type="InterPro" id="IPR003661">
    <property type="entry name" value="HisK_dim/P_dom"/>
</dbReference>
<dbReference type="InterPro" id="IPR004358">
    <property type="entry name" value="Sig_transdc_His_kin-like_C"/>
</dbReference>
<evidence type="ECO:0000259" key="15">
    <source>
        <dbReference type="PROSITE" id="PS01124"/>
    </source>
</evidence>
<keyword evidence="14" id="KW-0472">Membrane</keyword>
<evidence type="ECO:0000313" key="19">
    <source>
        <dbReference type="EMBL" id="KAB4180292.1"/>
    </source>
</evidence>
<dbReference type="PROSITE" id="PS01124">
    <property type="entry name" value="HTH_ARAC_FAMILY_2"/>
    <property type="match status" value="1"/>
</dbReference>
<dbReference type="Gene3D" id="1.10.287.130">
    <property type="match status" value="1"/>
</dbReference>
<keyword evidence="14" id="KW-1133">Transmembrane helix</keyword>
<evidence type="ECO:0000259" key="16">
    <source>
        <dbReference type="PROSITE" id="PS50109"/>
    </source>
</evidence>
<dbReference type="InterPro" id="IPR011006">
    <property type="entry name" value="CheY-like_superfamily"/>
</dbReference>
<dbReference type="InterPro" id="IPR036097">
    <property type="entry name" value="HisK_dim/P_sf"/>
</dbReference>
<dbReference type="Pfam" id="PF02518">
    <property type="entry name" value="HATPase_c"/>
    <property type="match status" value="1"/>
</dbReference>
<feature type="modified residue" description="4-aspartylphosphate" evidence="12">
    <location>
        <position position="1105"/>
    </location>
</feature>
<feature type="region of interest" description="Disordered" evidence="13">
    <location>
        <begin position="1303"/>
        <end position="1330"/>
    </location>
</feature>
<dbReference type="Gene3D" id="2.60.40.10">
    <property type="entry name" value="Immunoglobulins"/>
    <property type="match status" value="1"/>
</dbReference>
<dbReference type="FunFam" id="3.40.50.2300:FF:000138">
    <property type="entry name" value="Two-component system sensor histidine kinase/response regulator"/>
    <property type="match status" value="1"/>
</dbReference>
<dbReference type="Proteomes" id="UP000095419">
    <property type="component" value="Unassembled WGS sequence"/>
</dbReference>
<dbReference type="Gene3D" id="2.130.10.10">
    <property type="entry name" value="YVTN repeat-like/Quinoprotein amine dehydrogenase"/>
    <property type="match status" value="2"/>
</dbReference>
<evidence type="ECO:0000256" key="11">
    <source>
        <dbReference type="ARBA" id="ARBA00023163"/>
    </source>
</evidence>
<dbReference type="Gene3D" id="3.30.565.10">
    <property type="entry name" value="Histidine kinase-like ATPase, C-terminal domain"/>
    <property type="match status" value="1"/>
</dbReference>
<feature type="transmembrane region" description="Helical" evidence="14">
    <location>
        <begin position="765"/>
        <end position="783"/>
    </location>
</feature>
<dbReference type="SUPFAM" id="SSF46689">
    <property type="entry name" value="Homeodomain-like"/>
    <property type="match status" value="1"/>
</dbReference>
<evidence type="ECO:0000256" key="8">
    <source>
        <dbReference type="ARBA" id="ARBA00023012"/>
    </source>
</evidence>
<dbReference type="InterPro" id="IPR009057">
    <property type="entry name" value="Homeodomain-like_sf"/>
</dbReference>
<evidence type="ECO:0000256" key="10">
    <source>
        <dbReference type="ARBA" id="ARBA00023125"/>
    </source>
</evidence>
<dbReference type="InterPro" id="IPR015943">
    <property type="entry name" value="WD40/YVTN_repeat-like_dom_sf"/>
</dbReference>
<dbReference type="InterPro" id="IPR003594">
    <property type="entry name" value="HATPase_dom"/>
</dbReference>
<dbReference type="GO" id="GO:0043565">
    <property type="term" value="F:sequence-specific DNA binding"/>
    <property type="evidence" value="ECO:0007669"/>
    <property type="project" value="InterPro"/>
</dbReference>
<dbReference type="GO" id="GO:0005524">
    <property type="term" value="F:ATP binding"/>
    <property type="evidence" value="ECO:0007669"/>
    <property type="project" value="UniProtKB-KW"/>
</dbReference>
<dbReference type="PROSITE" id="PS50110">
    <property type="entry name" value="RESPONSE_REGULATORY"/>
    <property type="match status" value="1"/>
</dbReference>
<dbReference type="Proteomes" id="UP000487221">
    <property type="component" value="Unassembled WGS sequence"/>
</dbReference>
<evidence type="ECO:0000313" key="21">
    <source>
        <dbReference type="Proteomes" id="UP000487221"/>
    </source>
</evidence>
<dbReference type="SMART" id="SM00387">
    <property type="entry name" value="HATPase_c"/>
    <property type="match status" value="1"/>
</dbReference>
<evidence type="ECO:0000256" key="14">
    <source>
        <dbReference type="SAM" id="Phobius"/>
    </source>
</evidence>
<keyword evidence="4 18" id="KW-0808">Transferase</keyword>
<dbReference type="EC" id="2.7.13.3" evidence="2"/>
<dbReference type="PANTHER" id="PTHR43547:SF2">
    <property type="entry name" value="HYBRID SIGNAL TRANSDUCTION HISTIDINE KINASE C"/>
    <property type="match status" value="1"/>
</dbReference>
<dbReference type="SUPFAM" id="SSF52172">
    <property type="entry name" value="CheY-like"/>
    <property type="match status" value="1"/>
</dbReference>
<dbReference type="InterPro" id="IPR005467">
    <property type="entry name" value="His_kinase_dom"/>
</dbReference>
<dbReference type="InterPro" id="IPR011123">
    <property type="entry name" value="Y_Y_Y"/>
</dbReference>
<dbReference type="InterPro" id="IPR011110">
    <property type="entry name" value="Reg_prop"/>
</dbReference>
<dbReference type="InterPro" id="IPR013783">
    <property type="entry name" value="Ig-like_fold"/>
</dbReference>
<evidence type="ECO:0000256" key="2">
    <source>
        <dbReference type="ARBA" id="ARBA00012438"/>
    </source>
</evidence>
<dbReference type="EMBL" id="WCTY01000045">
    <property type="protein sequence ID" value="KAB4180292.1"/>
    <property type="molecule type" value="Genomic_DNA"/>
</dbReference>
<keyword evidence="6 18" id="KW-0418">Kinase</keyword>
<dbReference type="InterPro" id="IPR001789">
    <property type="entry name" value="Sig_transdc_resp-reg_receiver"/>
</dbReference>
<dbReference type="Pfam" id="PF07495">
    <property type="entry name" value="Y_Y_Y"/>
    <property type="match status" value="1"/>
</dbReference>
<keyword evidence="5" id="KW-0547">Nucleotide-binding</keyword>
<evidence type="ECO:0000256" key="12">
    <source>
        <dbReference type="PROSITE-ProRule" id="PRU00169"/>
    </source>
</evidence>
<evidence type="ECO:0000313" key="20">
    <source>
        <dbReference type="Proteomes" id="UP000095419"/>
    </source>
</evidence>
<dbReference type="SUPFAM" id="SSF63829">
    <property type="entry name" value="Calcium-dependent phosphotriesterase"/>
    <property type="match status" value="1"/>
</dbReference>
<name>A0A174IVT5_BACUN</name>
<feature type="domain" description="Response regulatory" evidence="17">
    <location>
        <begin position="1057"/>
        <end position="1172"/>
    </location>
</feature>
<dbReference type="PANTHER" id="PTHR43547">
    <property type="entry name" value="TWO-COMPONENT HISTIDINE KINASE"/>
    <property type="match status" value="1"/>
</dbReference>
<dbReference type="PROSITE" id="PS00041">
    <property type="entry name" value="HTH_ARAC_FAMILY_1"/>
    <property type="match status" value="1"/>
</dbReference>
<evidence type="ECO:0000313" key="18">
    <source>
        <dbReference type="EMBL" id="CUO90491.1"/>
    </source>
</evidence>
<feature type="compositionally biased region" description="Acidic residues" evidence="13">
    <location>
        <begin position="1311"/>
        <end position="1330"/>
    </location>
</feature>
<sequence>MKRLFTTAIYILCVILTTSGNTNEKTLTMMFKQLSISEGLSNNSVRSIFRDSRGFLWIGTESGLNKYDGYSFHQYYQSNSGLSDDAIFEVFEGPQGNIWIKTANEYSIYDYKTGKISNDYKSVLEKKHIPSKNIQRIGMTPRNEFWAYNRSKLYLQNEDKNPIKVFPLQTEKISNISIAVQSIYIMYSDGALYSIDKQTSETKEIAIPTTFIPLLKNHEPHIYTDRNENIWLYTYQNSLLLHKNSFTRQWEEIKLNNGQDMQYNRIQRILDIGNGNVWILTSHKGLFIYNTLNKSITNLTHTPLKQHTIASNNLSTIYQDKDGIVYIGNFKHGISYYSPMSQIILCNKSPEYNDILTFCKDTDQEFIYYGTDGTGLIRQSLASDLYEKIPTPANIVVDLSIDSKDRLWIGTYQKGLLCYSKGKIKQYTVSNSHLLENNVYTVKVDKYGYIWIGTMRGYVQRLNPETEEFDTVLYRPGEFFIRDMYYDSDKYLYVASNGGLIIIDTENQTYSLFDEDNHFSEKNILTVYKDSRNLLWIGHSHGISVWDQKNDSILFLDQKSGLATNFVKAIIEDNNKQMWIGTGNGISRVQIVNGKYYIVNYTIKDGLICNDTNIHAILKLDNGNILIGTPKGYQTIIPQEILATDYHANIYLTGIELKSGIYHPNLSNESSLECTQTLSFTEKENSFILSFSALDFAETDKIKYAYKINQRNFDWVYADNNKVNLSMLPAGDYTLSVKACNSQGIWSPNIKELKINILPPLWRTWWAYTIYTCIAMCLILLVIRSLRMRHKQKLILQTVEIENEKQQKINDMKLQFFANISHELRTPLSLIINPLEEFLENHPEHRKGILDMVKQNANYLLELINQLLDFRKLDAKAESLKCKHDNILIILSEIFYSFDPIAQKRSINYTLTCPQHSVFMDFDYDKMRKICTNILTNAFKFTPNKGSISMNIEVKESNLELTFADTGCGIEDENKEKIFQRFYQSSKNPANSGGSGIGLHIASEYIKMHHGKISVKDNHPCGSIFLITFPLHQNSEVIEEDDTIKMQSAEEESRQSTILLVDDNYDFLKFLSESLSKQYHILKASNGKQALSILKKEDADLIISDVMMPEMDGLELCSNIKKDIRYSHIPIILLTAKASEEHQLEGLETGADDYITKPFNMEVLKLRICKMIEMNIKRQEIFNQEIKIEPSRITITPLDQQLIEKAIAIVEDNINETEFSVEELASSLNISRSYFYKKMIKITGKKPIEFIKTIRMKRAQQLLTESQMQISEIAYILGYNSPKVFSKHFKDEFNISPSEFIRQHSRKIQTNEEEEDGQYPEQDAEETPEE</sequence>
<dbReference type="GO" id="GO:0003700">
    <property type="term" value="F:DNA-binding transcription factor activity"/>
    <property type="evidence" value="ECO:0007669"/>
    <property type="project" value="InterPro"/>
</dbReference>